<accession>A0A1V6TYP3</accession>
<feature type="compositionally biased region" description="Polar residues" evidence="2">
    <location>
        <begin position="11"/>
        <end position="23"/>
    </location>
</feature>
<dbReference type="PANTHER" id="PTHR22100">
    <property type="entry name" value="WINGS APART-LIKE PROTEIN HOMOLOG"/>
    <property type="match status" value="1"/>
</dbReference>
<dbReference type="InterPro" id="IPR022771">
    <property type="entry name" value="WAPL_C"/>
</dbReference>
<evidence type="ECO:0000313" key="5">
    <source>
        <dbReference type="Proteomes" id="UP000191285"/>
    </source>
</evidence>
<dbReference type="AlphaFoldDB" id="A0A1V6TYP3"/>
<feature type="compositionally biased region" description="Basic and acidic residues" evidence="2">
    <location>
        <begin position="253"/>
        <end position="266"/>
    </location>
</feature>
<evidence type="ECO:0000313" key="4">
    <source>
        <dbReference type="EMBL" id="OQE31391.1"/>
    </source>
</evidence>
<evidence type="ECO:0000256" key="2">
    <source>
        <dbReference type="SAM" id="MobiDB-lite"/>
    </source>
</evidence>
<dbReference type="STRING" id="303698.A0A1V6TYP3"/>
<dbReference type="PANTHER" id="PTHR22100:SF13">
    <property type="entry name" value="WINGS APART-LIKE PROTEIN HOMOLOG"/>
    <property type="match status" value="1"/>
</dbReference>
<comment type="similarity">
    <text evidence="1">Belongs to the WAPL family.</text>
</comment>
<feature type="compositionally biased region" description="Low complexity" evidence="2">
    <location>
        <begin position="269"/>
        <end position="286"/>
    </location>
</feature>
<comment type="caution">
    <text evidence="4">The sequence shown here is derived from an EMBL/GenBank/DDBJ whole genome shotgun (WGS) entry which is preliminary data.</text>
</comment>
<name>A0A1V6TYP3_9EURO</name>
<dbReference type="InterPro" id="IPR011989">
    <property type="entry name" value="ARM-like"/>
</dbReference>
<feature type="compositionally biased region" description="Polar residues" evidence="2">
    <location>
        <begin position="149"/>
        <end position="160"/>
    </location>
</feature>
<evidence type="ECO:0000256" key="1">
    <source>
        <dbReference type="ARBA" id="ARBA00006854"/>
    </source>
</evidence>
<feature type="compositionally biased region" description="Low complexity" evidence="2">
    <location>
        <begin position="69"/>
        <end position="86"/>
    </location>
</feature>
<sequence length="841" mass="92097">MDLSRRRTRKTVTYGSSSRNQLPSKDLSEVDRLASSRKSPSRRLSRAEISGTENSDERFRTFSTNKGATSTGSTQQTTDDSIYDIPSSDDEAPNLILQRKRRRAGLANNTSQPQDPSPASGGDNKQNGKDKVNSKVLGNDVGVRATATARPNLQDRSGIQGQKRKTAPQQPSPKKVKTTMTYGRKEQGRKEQVPKLEATSEDELQKAMKVKQNPQGDKSKRQPNPRNPVSPSPRKSTESTTRVSGNITPGRRRLVDALGTRERSIERASSNGYSESQYSSPIASQSPIPPRDTEMPSTLPDSQPEGLTTEPTTAPSPHFLGSKVTYARQRSFLDDLNLEGGLTSGLENDDLFGSKRLTEAIPRARIIEMDHITNDDGAVRSIHELRRAGGNARYRSAIESIFEDIEDSQISVSGRCSALAQICGKLLDPKQTRQFIECGFEKRIVDCLSRDFDVVSATLVFSAIGLSSIGRTIPYIIAKAAWREALETAPLLLSAQKDVSVVARARENNLSKAAQTVVRDIVPQMKSTLFADIDVTEFSPRLIALFCLKAIISAFQEKGEKPPDLSPGLLRQLVNILLSECSAGSKQTLGSSPVLRSGLVILEAHTTSSSLLRGEHSDVLKSLSALHGLLEAPSESDEADQEVQNLYIRVILNVTNSSADLCDDYATPALVEALAEIVLTKFNDLNGETLSQPEGISSLDTVILTLGTLINLAEQSEKSRVIFLNSPRESGSTLDQLIHLFLEHVESTAQADSVPEVHHNVAVGYLAVLLLSLCLDSEVRSRVKTTLHPKGLSVVMSTVDEFMQYHRKIEQELHPMRNSDESGGFLGRLQDLVRQIRDTEG</sequence>
<dbReference type="Pfam" id="PF07814">
    <property type="entry name" value="WAPL"/>
    <property type="match status" value="1"/>
</dbReference>
<feature type="compositionally biased region" description="Basic and acidic residues" evidence="2">
    <location>
        <begin position="183"/>
        <end position="194"/>
    </location>
</feature>
<feature type="compositionally biased region" description="Polar residues" evidence="2">
    <location>
        <begin position="295"/>
        <end position="315"/>
    </location>
</feature>
<feature type="domain" description="Wings apart-like protein C-terminal" evidence="3">
    <location>
        <begin position="379"/>
        <end position="718"/>
    </location>
</feature>
<feature type="compositionally biased region" description="Basic residues" evidence="2">
    <location>
        <begin position="1"/>
        <end position="10"/>
    </location>
</feature>
<dbReference type="InterPro" id="IPR016024">
    <property type="entry name" value="ARM-type_fold"/>
</dbReference>
<keyword evidence="5" id="KW-1185">Reference proteome</keyword>
<dbReference type="InterPro" id="IPR039874">
    <property type="entry name" value="WAPL"/>
</dbReference>
<dbReference type="OrthoDB" id="5976022at2759"/>
<dbReference type="Gene3D" id="1.25.10.10">
    <property type="entry name" value="Leucine-rich Repeat Variant"/>
    <property type="match status" value="1"/>
</dbReference>
<protein>
    <recommendedName>
        <fullName evidence="3">Wings apart-like protein C-terminal domain-containing protein</fullName>
    </recommendedName>
</protein>
<dbReference type="SUPFAM" id="SSF48371">
    <property type="entry name" value="ARM repeat"/>
    <property type="match status" value="1"/>
</dbReference>
<reference evidence="5" key="1">
    <citation type="journal article" date="2017" name="Nat. Microbiol.">
        <title>Global analysis of biosynthetic gene clusters reveals vast potential of secondary metabolite production in Penicillium species.</title>
        <authorList>
            <person name="Nielsen J.C."/>
            <person name="Grijseels S."/>
            <person name="Prigent S."/>
            <person name="Ji B."/>
            <person name="Dainat J."/>
            <person name="Nielsen K.F."/>
            <person name="Frisvad J.C."/>
            <person name="Workman M."/>
            <person name="Nielsen J."/>
        </authorList>
    </citation>
    <scope>NUCLEOTIDE SEQUENCE [LARGE SCALE GENOMIC DNA]</scope>
    <source>
        <strain evidence="5">IBT 24891</strain>
    </source>
</reference>
<proteinExistence type="inferred from homology"/>
<feature type="compositionally biased region" description="Polar residues" evidence="2">
    <location>
        <begin position="238"/>
        <end position="247"/>
    </location>
</feature>
<organism evidence="4 5">
    <name type="scientific">Penicillium steckii</name>
    <dbReference type="NCBI Taxonomy" id="303698"/>
    <lineage>
        <taxon>Eukaryota</taxon>
        <taxon>Fungi</taxon>
        <taxon>Dikarya</taxon>
        <taxon>Ascomycota</taxon>
        <taxon>Pezizomycotina</taxon>
        <taxon>Eurotiomycetes</taxon>
        <taxon>Eurotiomycetidae</taxon>
        <taxon>Eurotiales</taxon>
        <taxon>Aspergillaceae</taxon>
        <taxon>Penicillium</taxon>
    </lineage>
</organism>
<dbReference type="Proteomes" id="UP000191285">
    <property type="component" value="Unassembled WGS sequence"/>
</dbReference>
<gene>
    <name evidence="4" type="ORF">PENSTE_c001G04348</name>
</gene>
<evidence type="ECO:0000259" key="3">
    <source>
        <dbReference type="Pfam" id="PF07814"/>
    </source>
</evidence>
<dbReference type="EMBL" id="MLKD01000001">
    <property type="protein sequence ID" value="OQE31391.1"/>
    <property type="molecule type" value="Genomic_DNA"/>
</dbReference>
<feature type="region of interest" description="Disordered" evidence="2">
    <location>
        <begin position="1"/>
        <end position="320"/>
    </location>
</feature>